<keyword evidence="2" id="KW-1185">Reference proteome</keyword>
<organism evidence="1 2">
    <name type="scientific">Hymenobacter caeli</name>
    <dbReference type="NCBI Taxonomy" id="2735894"/>
    <lineage>
        <taxon>Bacteria</taxon>
        <taxon>Pseudomonadati</taxon>
        <taxon>Bacteroidota</taxon>
        <taxon>Cytophagia</taxon>
        <taxon>Cytophagales</taxon>
        <taxon>Hymenobacteraceae</taxon>
        <taxon>Hymenobacter</taxon>
    </lineage>
</organism>
<protein>
    <submittedName>
        <fullName evidence="1">Photosystem II stability/assembly factor-like uncharacterized protein</fullName>
    </submittedName>
</protein>
<comment type="caution">
    <text evidence="1">The sequence shown here is derived from an EMBL/GenBank/DDBJ whole genome shotgun (WGS) entry which is preliminary data.</text>
</comment>
<dbReference type="InterPro" id="IPR015943">
    <property type="entry name" value="WD40/YVTN_repeat-like_dom_sf"/>
</dbReference>
<dbReference type="EMBL" id="JABSNP010000033">
    <property type="protein sequence ID" value="NRT21405.1"/>
    <property type="molecule type" value="Genomic_DNA"/>
</dbReference>
<evidence type="ECO:0000313" key="1">
    <source>
        <dbReference type="EMBL" id="NRT21405.1"/>
    </source>
</evidence>
<dbReference type="InterPro" id="IPR036278">
    <property type="entry name" value="Sialidase_sf"/>
</dbReference>
<name>A0ABX2FW14_9BACT</name>
<dbReference type="PANTHER" id="PTHR47199:SF2">
    <property type="entry name" value="PHOTOSYSTEM II STABILITY_ASSEMBLY FACTOR HCF136, CHLOROPLASTIC"/>
    <property type="match status" value="1"/>
</dbReference>
<dbReference type="RefSeq" id="WP_173812151.1">
    <property type="nucleotide sequence ID" value="NZ_JABSNP010000033.1"/>
</dbReference>
<evidence type="ECO:0000313" key="2">
    <source>
        <dbReference type="Proteomes" id="UP000779507"/>
    </source>
</evidence>
<sequence>MEEVHFSSNQMGWICGGIDKGLFGDPVLLKTVDGGSSWRSINLSSLQVSKFITLYPANDSVLYACGPDISAGGFNSPRVLYKSVDGGDTWRKTVSPTYRTGSSALYFFNAQMGISATINSLQKTVDGGQTWRTVFDGGLVGLDKLQCFGSGTGYAAGGYGTDLTNDAGILLKTIDQGETWQNIPWANGTITTLSFLNEKVGFAGTLGQRLYKTLDGGTSWQKVDGLPPSTSNGVFLNEQDGYLAGLDVERTHDGGHTWQVEHVLPTNDACRNIGFSPNGTGIIITNKGLILKN</sequence>
<dbReference type="Gene3D" id="2.130.10.10">
    <property type="entry name" value="YVTN repeat-like/Quinoprotein amine dehydrogenase"/>
    <property type="match status" value="2"/>
</dbReference>
<proteinExistence type="predicted"/>
<reference evidence="1 2" key="1">
    <citation type="submission" date="2020-05" db="EMBL/GenBank/DDBJ databases">
        <title>Genomic Encyclopedia of Type Strains, Phase IV (KMG-V): Genome sequencing to study the core and pangenomes of soil and plant-associated prokaryotes.</title>
        <authorList>
            <person name="Whitman W."/>
        </authorList>
    </citation>
    <scope>NUCLEOTIDE SEQUENCE [LARGE SCALE GENOMIC DNA]</scope>
    <source>
        <strain evidence="1 2">9A</strain>
    </source>
</reference>
<accession>A0ABX2FW14</accession>
<dbReference type="Proteomes" id="UP000779507">
    <property type="component" value="Unassembled WGS sequence"/>
</dbReference>
<gene>
    <name evidence="1" type="ORF">HNP98_004252</name>
</gene>
<dbReference type="PANTHER" id="PTHR47199">
    <property type="entry name" value="PHOTOSYSTEM II STABILITY/ASSEMBLY FACTOR HCF136, CHLOROPLASTIC"/>
    <property type="match status" value="1"/>
</dbReference>
<dbReference type="SUPFAM" id="SSF50939">
    <property type="entry name" value="Sialidases"/>
    <property type="match status" value="1"/>
</dbReference>